<feature type="compositionally biased region" description="Basic residues" evidence="1">
    <location>
        <begin position="12"/>
        <end position="28"/>
    </location>
</feature>
<evidence type="ECO:0000313" key="3">
    <source>
        <dbReference type="Proteomes" id="UP000044602"/>
    </source>
</evidence>
<dbReference type="Proteomes" id="UP000044602">
    <property type="component" value="Unassembled WGS sequence"/>
</dbReference>
<accession>A0A0G4MFQ1</accession>
<protein>
    <submittedName>
        <fullName evidence="2">Uncharacterized protein</fullName>
    </submittedName>
</protein>
<name>A0A0G4MFQ1_VERLO</name>
<evidence type="ECO:0000313" key="2">
    <source>
        <dbReference type="EMBL" id="CRK32855.1"/>
    </source>
</evidence>
<dbReference type="EMBL" id="CVQH01022311">
    <property type="protein sequence ID" value="CRK32855.1"/>
    <property type="molecule type" value="Genomic_DNA"/>
</dbReference>
<dbReference type="AlphaFoldDB" id="A0A0G4MFQ1"/>
<proteinExistence type="predicted"/>
<gene>
    <name evidence="2" type="ORF">BN1708_019117</name>
</gene>
<feature type="region of interest" description="Disordered" evidence="1">
    <location>
        <begin position="1"/>
        <end position="28"/>
    </location>
</feature>
<keyword evidence="3" id="KW-1185">Reference proteome</keyword>
<organism evidence="2 3">
    <name type="scientific">Verticillium longisporum</name>
    <name type="common">Verticillium dahliae var. longisporum</name>
    <dbReference type="NCBI Taxonomy" id="100787"/>
    <lineage>
        <taxon>Eukaryota</taxon>
        <taxon>Fungi</taxon>
        <taxon>Dikarya</taxon>
        <taxon>Ascomycota</taxon>
        <taxon>Pezizomycotina</taxon>
        <taxon>Sordariomycetes</taxon>
        <taxon>Hypocreomycetidae</taxon>
        <taxon>Glomerellales</taxon>
        <taxon>Plectosphaerellaceae</taxon>
        <taxon>Verticillium</taxon>
    </lineage>
</organism>
<sequence length="113" mass="13079">HQGGLGPCHPGRPQRHGLLRQSRRRPLPRARHRLLRRHLLHVRPHCQLPPGADLLQRRQGWLHPPGQVPGQRVARFCPCQLHLPWLHRHWPVRLCRPGDPGPVAVHDPHGPQR</sequence>
<evidence type="ECO:0000256" key="1">
    <source>
        <dbReference type="SAM" id="MobiDB-lite"/>
    </source>
</evidence>
<reference evidence="2 3" key="1">
    <citation type="submission" date="2015-05" db="EMBL/GenBank/DDBJ databases">
        <authorList>
            <person name="Wang D.B."/>
            <person name="Wang M."/>
        </authorList>
    </citation>
    <scope>NUCLEOTIDE SEQUENCE [LARGE SCALE GENOMIC DNA]</scope>
    <source>
        <strain evidence="2">VL1</strain>
    </source>
</reference>
<feature type="non-terminal residue" evidence="2">
    <location>
        <position position="1"/>
    </location>
</feature>